<sequence>MGQKKVPWHAIWGYGAHIKSTPGLLYVQKRSIQSSYPLQDIKHLLLVGGHTIQTATINRLLEIGSWISFFDAHGTPLGTLKPFGGAGNEEVSCLQASIPSHRYVVEFAASSMRSRLLWLEELDARHPSGLFYRGEQDVLHQALHEIEFLVRIEEIRRIHALSTTMYYEILSRIVPGELEFRRRTHRPHFDPINAMLSFGYALLFGNACVAIIGAHLDPDHGLLHQGGGGFVYDIIDPLKRSMVDSVVFDIAQNSEVSGKYELSQTRCVLGDDLISLLLERLYTTINQKVIDENVYTYLQSLNGGNFTVSYP</sequence>
<name>A0A8J7W4J8_9EURY</name>
<evidence type="ECO:0000313" key="11">
    <source>
        <dbReference type="Proteomes" id="UP000730161"/>
    </source>
</evidence>
<comment type="cofactor">
    <cofactor evidence="9">
        <name>Mg(2+)</name>
        <dbReference type="ChEBI" id="CHEBI:18420"/>
    </cofactor>
    <cofactor evidence="9">
        <name>Mn(2+)</name>
        <dbReference type="ChEBI" id="CHEBI:29035"/>
    </cofactor>
</comment>
<dbReference type="PANTHER" id="PTHR34353">
    <property type="entry name" value="CRISPR-ASSOCIATED ENDONUCLEASE CAS1 1"/>
    <property type="match status" value="1"/>
</dbReference>
<evidence type="ECO:0000256" key="8">
    <source>
        <dbReference type="ARBA" id="ARBA00023211"/>
    </source>
</evidence>
<dbReference type="EC" id="3.1.-.-" evidence="9"/>
<organism evidence="10 11">
    <name type="scientific">Methanocalculus chunghsingensis</name>
    <dbReference type="NCBI Taxonomy" id="156457"/>
    <lineage>
        <taxon>Archaea</taxon>
        <taxon>Methanobacteriati</taxon>
        <taxon>Methanobacteriota</taxon>
        <taxon>Stenosarchaea group</taxon>
        <taxon>Methanomicrobia</taxon>
        <taxon>Methanomicrobiales</taxon>
        <taxon>Methanocalculaceae</taxon>
        <taxon>Methanocalculus</taxon>
    </lineage>
</organism>
<evidence type="ECO:0000256" key="1">
    <source>
        <dbReference type="ARBA" id="ARBA00022722"/>
    </source>
</evidence>
<dbReference type="InterPro" id="IPR042206">
    <property type="entry name" value="CRISPR-assoc_Cas1_C"/>
</dbReference>
<proteinExistence type="inferred from homology"/>
<dbReference type="GO" id="GO:0043571">
    <property type="term" value="P:maintenance of CRISPR repeat elements"/>
    <property type="evidence" value="ECO:0007669"/>
    <property type="project" value="UniProtKB-UniRule"/>
</dbReference>
<feature type="binding site" evidence="9">
    <location>
        <position position="224"/>
    </location>
    <ligand>
        <name>Mn(2+)</name>
        <dbReference type="ChEBI" id="CHEBI:29035"/>
    </ligand>
</feature>
<dbReference type="InterPro" id="IPR050646">
    <property type="entry name" value="Cas1"/>
</dbReference>
<dbReference type="GO" id="GO:0046872">
    <property type="term" value="F:metal ion binding"/>
    <property type="evidence" value="ECO:0007669"/>
    <property type="project" value="UniProtKB-UniRule"/>
</dbReference>
<dbReference type="InterPro" id="IPR002729">
    <property type="entry name" value="CRISPR-assoc_Cas1"/>
</dbReference>
<dbReference type="Pfam" id="PF01867">
    <property type="entry name" value="Cas_Cas1"/>
    <property type="match status" value="1"/>
</dbReference>
<dbReference type="EMBL" id="JWHL01000001">
    <property type="protein sequence ID" value="MBR1368086.1"/>
    <property type="molecule type" value="Genomic_DNA"/>
</dbReference>
<comment type="function">
    <text evidence="9">CRISPR (clustered regularly interspaced short palindromic repeat), is an adaptive immune system that provides protection against mobile genetic elements (viruses, transposable elements and conjugative plasmids). CRISPR clusters contain spacers, sequences complementary to antecedent mobile elements, and target invading nucleic acids. CRISPR clusters are transcribed and processed into CRISPR RNA (crRNA). Acts as a dsDNA endonuclease. Involved in the integration of spacer DNA into the CRISPR cassette.</text>
</comment>
<dbReference type="GO" id="GO:0051607">
    <property type="term" value="P:defense response to virus"/>
    <property type="evidence" value="ECO:0007669"/>
    <property type="project" value="UniProtKB-UniRule"/>
</dbReference>
<comment type="subunit">
    <text evidence="9">Homodimer, forms a heterotetramer with a Cas2 homodimer.</text>
</comment>
<keyword evidence="11" id="KW-1185">Reference proteome</keyword>
<evidence type="ECO:0000256" key="3">
    <source>
        <dbReference type="ARBA" id="ARBA00022759"/>
    </source>
</evidence>
<evidence type="ECO:0000256" key="6">
    <source>
        <dbReference type="ARBA" id="ARBA00023118"/>
    </source>
</evidence>
<dbReference type="CDD" id="cd09634">
    <property type="entry name" value="Cas1_I-II-III"/>
    <property type="match status" value="1"/>
</dbReference>
<dbReference type="NCBIfam" id="TIGR00287">
    <property type="entry name" value="cas1"/>
    <property type="match status" value="1"/>
</dbReference>
<evidence type="ECO:0000256" key="4">
    <source>
        <dbReference type="ARBA" id="ARBA00022801"/>
    </source>
</evidence>
<keyword evidence="7 9" id="KW-0238">DNA-binding</keyword>
<dbReference type="AlphaFoldDB" id="A0A8J7W4J8"/>
<keyword evidence="3 9" id="KW-0255">Endonuclease</keyword>
<gene>
    <name evidence="9" type="primary">cas1</name>
    <name evidence="10" type="ORF">RJ53_00685</name>
</gene>
<keyword evidence="1 9" id="KW-0540">Nuclease</keyword>
<dbReference type="Gene3D" id="1.20.120.920">
    <property type="entry name" value="CRISPR-associated endonuclease Cas1, C-terminal domain"/>
    <property type="match status" value="1"/>
</dbReference>
<dbReference type="PANTHER" id="PTHR34353:SF2">
    <property type="entry name" value="CRISPR-ASSOCIATED ENDONUCLEASE CAS1 1"/>
    <property type="match status" value="1"/>
</dbReference>
<dbReference type="GO" id="GO:0004519">
    <property type="term" value="F:endonuclease activity"/>
    <property type="evidence" value="ECO:0007669"/>
    <property type="project" value="UniProtKB-UniRule"/>
</dbReference>
<keyword evidence="5 9" id="KW-0460">Magnesium</keyword>
<comment type="caution">
    <text evidence="9">Lacks conserved residue(s) required for the propagation of feature annotation.</text>
</comment>
<feature type="binding site" evidence="9">
    <location>
        <position position="236"/>
    </location>
    <ligand>
        <name>Mn(2+)</name>
        <dbReference type="ChEBI" id="CHEBI:29035"/>
    </ligand>
</feature>
<evidence type="ECO:0000313" key="10">
    <source>
        <dbReference type="EMBL" id="MBR1368086.1"/>
    </source>
</evidence>
<keyword evidence="2 9" id="KW-0479">Metal-binding</keyword>
<comment type="similarity">
    <text evidence="9">Belongs to the CRISPR-associated endonuclease Cas1 family.</text>
</comment>
<dbReference type="Gene3D" id="3.100.10.20">
    <property type="entry name" value="CRISPR-associated endonuclease Cas1, N-terminal domain"/>
    <property type="match status" value="1"/>
</dbReference>
<evidence type="ECO:0000256" key="5">
    <source>
        <dbReference type="ARBA" id="ARBA00022842"/>
    </source>
</evidence>
<dbReference type="RefSeq" id="WP_246495909.1">
    <property type="nucleotide sequence ID" value="NZ_JWHL01000001.1"/>
</dbReference>
<keyword evidence="6 9" id="KW-0051">Antiviral defense</keyword>
<evidence type="ECO:0000256" key="7">
    <source>
        <dbReference type="ARBA" id="ARBA00023125"/>
    </source>
</evidence>
<keyword evidence="8 9" id="KW-0464">Manganese</keyword>
<evidence type="ECO:0000256" key="2">
    <source>
        <dbReference type="ARBA" id="ARBA00022723"/>
    </source>
</evidence>
<dbReference type="GO" id="GO:0016787">
    <property type="term" value="F:hydrolase activity"/>
    <property type="evidence" value="ECO:0007669"/>
    <property type="project" value="UniProtKB-KW"/>
</dbReference>
<dbReference type="GO" id="GO:0003677">
    <property type="term" value="F:DNA binding"/>
    <property type="evidence" value="ECO:0007669"/>
    <property type="project" value="UniProtKB-KW"/>
</dbReference>
<dbReference type="Proteomes" id="UP000730161">
    <property type="component" value="Unassembled WGS sequence"/>
</dbReference>
<evidence type="ECO:0000256" key="9">
    <source>
        <dbReference type="HAMAP-Rule" id="MF_01470"/>
    </source>
</evidence>
<dbReference type="InterPro" id="IPR042211">
    <property type="entry name" value="CRISPR-assoc_Cas1_N"/>
</dbReference>
<protein>
    <recommendedName>
        <fullName evidence="9">CRISPR-associated endonuclease Cas1</fullName>
        <ecNumber evidence="9">3.1.-.-</ecNumber>
    </recommendedName>
</protein>
<accession>A0A8J7W4J8</accession>
<reference evidence="10" key="1">
    <citation type="submission" date="2014-12" db="EMBL/GenBank/DDBJ databases">
        <authorList>
            <person name="Huang H.-H."/>
            <person name="Chen S.-C."/>
            <person name="Lai M.-C."/>
        </authorList>
    </citation>
    <scope>NUCLEOTIDE SEQUENCE</scope>
    <source>
        <strain evidence="10">K1F9705b</strain>
    </source>
</reference>
<dbReference type="HAMAP" id="MF_01470">
    <property type="entry name" value="Cas1"/>
    <property type="match status" value="1"/>
</dbReference>
<keyword evidence="4 9" id="KW-0378">Hydrolase</keyword>
<comment type="caution">
    <text evidence="10">The sequence shown here is derived from an EMBL/GenBank/DDBJ whole genome shotgun (WGS) entry which is preliminary data.</text>
</comment>